<dbReference type="SMART" id="SM00343">
    <property type="entry name" value="ZnF_C2HC"/>
    <property type="match status" value="1"/>
</dbReference>
<evidence type="ECO:0000256" key="1">
    <source>
        <dbReference type="PROSITE-ProRule" id="PRU00047"/>
    </source>
</evidence>
<dbReference type="InterPro" id="IPR036875">
    <property type="entry name" value="Znf_CCHC_sf"/>
</dbReference>
<sequence>MRPAYPAELAYSQYPPPVPTAFVPPVINTFSTAVPPPKLSCYNCGAHGHQAQDCKEPTMEEITKQGQFRLDYSRYQKPPTPGECPMEK</sequence>
<reference evidence="3" key="1">
    <citation type="submission" date="2020-11" db="EMBL/GenBank/DDBJ databases">
        <authorList>
            <person name="Tran Van P."/>
        </authorList>
    </citation>
    <scope>NUCLEOTIDE SEQUENCE</scope>
</reference>
<keyword evidence="1" id="KW-0862">Zinc</keyword>
<keyword evidence="1" id="KW-0863">Zinc-finger</keyword>
<name>A0A7R8VXT3_TIMDO</name>
<dbReference type="PANTHER" id="PTHR16195:SF16">
    <property type="entry name" value="ZINC FINGER CCHC DOMAIN-CONTAINING PROTEIN 14"/>
    <property type="match status" value="1"/>
</dbReference>
<evidence type="ECO:0000313" key="3">
    <source>
        <dbReference type="EMBL" id="CAD7206872.1"/>
    </source>
</evidence>
<dbReference type="PROSITE" id="PS50158">
    <property type="entry name" value="ZF_CCHC"/>
    <property type="match status" value="1"/>
</dbReference>
<dbReference type="InterPro" id="IPR001878">
    <property type="entry name" value="Znf_CCHC"/>
</dbReference>
<keyword evidence="1" id="KW-0479">Metal-binding</keyword>
<dbReference type="EMBL" id="OA588300">
    <property type="protein sequence ID" value="CAD7206872.1"/>
    <property type="molecule type" value="Genomic_DNA"/>
</dbReference>
<proteinExistence type="predicted"/>
<organism evidence="3">
    <name type="scientific">Timema douglasi</name>
    <name type="common">Walking stick</name>
    <dbReference type="NCBI Taxonomy" id="61478"/>
    <lineage>
        <taxon>Eukaryota</taxon>
        <taxon>Metazoa</taxon>
        <taxon>Ecdysozoa</taxon>
        <taxon>Arthropoda</taxon>
        <taxon>Hexapoda</taxon>
        <taxon>Insecta</taxon>
        <taxon>Pterygota</taxon>
        <taxon>Neoptera</taxon>
        <taxon>Polyneoptera</taxon>
        <taxon>Phasmatodea</taxon>
        <taxon>Timematodea</taxon>
        <taxon>Timematoidea</taxon>
        <taxon>Timematidae</taxon>
        <taxon>Timema</taxon>
    </lineage>
</organism>
<dbReference type="Gene3D" id="4.10.60.10">
    <property type="entry name" value="Zinc finger, CCHC-type"/>
    <property type="match status" value="1"/>
</dbReference>
<gene>
    <name evidence="3" type="ORF">TDIB3V08_LOCUS13021</name>
</gene>
<dbReference type="AlphaFoldDB" id="A0A7R8VXT3"/>
<dbReference type="InterPro" id="IPR042344">
    <property type="entry name" value="ZCCHC14"/>
</dbReference>
<dbReference type="GO" id="GO:0008270">
    <property type="term" value="F:zinc ion binding"/>
    <property type="evidence" value="ECO:0007669"/>
    <property type="project" value="UniProtKB-KW"/>
</dbReference>
<dbReference type="SUPFAM" id="SSF57756">
    <property type="entry name" value="Retrovirus zinc finger-like domains"/>
    <property type="match status" value="1"/>
</dbReference>
<accession>A0A7R8VXT3</accession>
<feature type="domain" description="CCHC-type" evidence="2">
    <location>
        <begin position="41"/>
        <end position="56"/>
    </location>
</feature>
<dbReference type="PANTHER" id="PTHR16195">
    <property type="entry name" value="ZINC FINGER CCHC DOMAIN CONTAINING PROTEIN"/>
    <property type="match status" value="1"/>
</dbReference>
<protein>
    <recommendedName>
        <fullName evidence="2">CCHC-type domain-containing protein</fullName>
    </recommendedName>
</protein>
<dbReference type="Pfam" id="PF00098">
    <property type="entry name" value="zf-CCHC"/>
    <property type="match status" value="1"/>
</dbReference>
<dbReference type="GO" id="GO:0003676">
    <property type="term" value="F:nucleic acid binding"/>
    <property type="evidence" value="ECO:0007669"/>
    <property type="project" value="InterPro"/>
</dbReference>
<evidence type="ECO:0000259" key="2">
    <source>
        <dbReference type="PROSITE" id="PS50158"/>
    </source>
</evidence>